<dbReference type="SUPFAM" id="SSF47762">
    <property type="entry name" value="PAH2 domain"/>
    <property type="match status" value="1"/>
</dbReference>
<dbReference type="InterPro" id="IPR011009">
    <property type="entry name" value="Kinase-like_dom_sf"/>
</dbReference>
<reference evidence="5" key="1">
    <citation type="submission" date="2022-07" db="EMBL/GenBank/DDBJ databases">
        <title>Genome Sequence of Physisporinus lineatus.</title>
        <authorList>
            <person name="Buettner E."/>
        </authorList>
    </citation>
    <scope>NUCLEOTIDE SEQUENCE</scope>
    <source>
        <strain evidence="5">VT162</strain>
    </source>
</reference>
<comment type="subcellular location">
    <subcellularLocation>
        <location evidence="1 3">Nucleus</location>
    </subcellularLocation>
</comment>
<dbReference type="PRINTS" id="PR00109">
    <property type="entry name" value="TYRKINASE"/>
</dbReference>
<name>A0AAD5V4S2_9APHY</name>
<dbReference type="PROSITE" id="PS00109">
    <property type="entry name" value="PROTEIN_KINASE_TYR"/>
    <property type="match status" value="1"/>
</dbReference>
<evidence type="ECO:0000256" key="1">
    <source>
        <dbReference type="ARBA" id="ARBA00004123"/>
    </source>
</evidence>
<dbReference type="GO" id="GO:0006355">
    <property type="term" value="P:regulation of DNA-templated transcription"/>
    <property type="evidence" value="ECO:0007669"/>
    <property type="project" value="InterPro"/>
</dbReference>
<evidence type="ECO:0000259" key="4">
    <source>
        <dbReference type="PROSITE" id="PS50011"/>
    </source>
</evidence>
<accession>A0AAD5V4S2</accession>
<dbReference type="GO" id="GO:0004674">
    <property type="term" value="F:protein serine/threonine kinase activity"/>
    <property type="evidence" value="ECO:0007669"/>
    <property type="project" value="TreeGrafter"/>
</dbReference>
<evidence type="ECO:0000256" key="2">
    <source>
        <dbReference type="ARBA" id="ARBA00023242"/>
    </source>
</evidence>
<dbReference type="PROSITE" id="PS51477">
    <property type="entry name" value="PAH"/>
    <property type="match status" value="1"/>
</dbReference>
<organism evidence="5 6">
    <name type="scientific">Meripilus lineatus</name>
    <dbReference type="NCBI Taxonomy" id="2056292"/>
    <lineage>
        <taxon>Eukaryota</taxon>
        <taxon>Fungi</taxon>
        <taxon>Dikarya</taxon>
        <taxon>Basidiomycota</taxon>
        <taxon>Agaricomycotina</taxon>
        <taxon>Agaricomycetes</taxon>
        <taxon>Polyporales</taxon>
        <taxon>Meripilaceae</taxon>
        <taxon>Meripilus</taxon>
    </lineage>
</organism>
<keyword evidence="6" id="KW-1185">Reference proteome</keyword>
<dbReference type="SUPFAM" id="SSF56112">
    <property type="entry name" value="Protein kinase-like (PK-like)"/>
    <property type="match status" value="1"/>
</dbReference>
<proteinExistence type="predicted"/>
<dbReference type="InterPro" id="IPR001245">
    <property type="entry name" value="Ser-Thr/Tyr_kinase_cat_dom"/>
</dbReference>
<dbReference type="AlphaFoldDB" id="A0AAD5V4S2"/>
<dbReference type="PROSITE" id="PS50011">
    <property type="entry name" value="PROTEIN_KINASE_DOM"/>
    <property type="match status" value="1"/>
</dbReference>
<dbReference type="InterPro" id="IPR003822">
    <property type="entry name" value="PAH"/>
</dbReference>
<dbReference type="GO" id="GO:0005524">
    <property type="term" value="F:ATP binding"/>
    <property type="evidence" value="ECO:0007669"/>
    <property type="project" value="InterPro"/>
</dbReference>
<dbReference type="InterPro" id="IPR008266">
    <property type="entry name" value="Tyr_kinase_AS"/>
</dbReference>
<evidence type="ECO:0000313" key="6">
    <source>
        <dbReference type="Proteomes" id="UP001212997"/>
    </source>
</evidence>
<comment type="caution">
    <text evidence="5">The sequence shown here is derived from an EMBL/GenBank/DDBJ whole genome shotgun (WGS) entry which is preliminary data.</text>
</comment>
<dbReference type="Gene3D" id="1.20.1160.11">
    <property type="entry name" value="Paired amphipathic helix"/>
    <property type="match status" value="1"/>
</dbReference>
<dbReference type="GO" id="GO:0005634">
    <property type="term" value="C:nucleus"/>
    <property type="evidence" value="ECO:0007669"/>
    <property type="project" value="UniProtKB-SubCell"/>
</dbReference>
<evidence type="ECO:0000256" key="3">
    <source>
        <dbReference type="PROSITE-ProRule" id="PRU00810"/>
    </source>
</evidence>
<dbReference type="EMBL" id="JANAWD010000187">
    <property type="protein sequence ID" value="KAJ3484484.1"/>
    <property type="molecule type" value="Genomic_DNA"/>
</dbReference>
<evidence type="ECO:0000313" key="5">
    <source>
        <dbReference type="EMBL" id="KAJ3484484.1"/>
    </source>
</evidence>
<dbReference type="PANTHER" id="PTHR44329">
    <property type="entry name" value="SERINE/THREONINE-PROTEIN KINASE TNNI3K-RELATED"/>
    <property type="match status" value="1"/>
</dbReference>
<dbReference type="InterPro" id="IPR051681">
    <property type="entry name" value="Ser/Thr_Kinases-Pseudokinases"/>
</dbReference>
<gene>
    <name evidence="5" type="ORF">NLI96_g5603</name>
</gene>
<dbReference type="Gene3D" id="1.10.510.10">
    <property type="entry name" value="Transferase(Phosphotransferase) domain 1"/>
    <property type="match status" value="1"/>
</dbReference>
<feature type="domain" description="Protein kinase" evidence="4">
    <location>
        <begin position="249"/>
        <end position="526"/>
    </location>
</feature>
<dbReference type="Pfam" id="PF07714">
    <property type="entry name" value="PK_Tyr_Ser-Thr"/>
    <property type="match status" value="1"/>
</dbReference>
<protein>
    <recommendedName>
        <fullName evidence="4">Protein kinase domain-containing protein</fullName>
    </recommendedName>
</protein>
<sequence>MAFLDIVKERYRHEPGVYQRLLSVLHEYQSQRTDHLTILQQVAGLFWNNLDLLQAFNAFTSSDYRIEISVTIVTPKGVITQSAELLRSLVFGNASSDASRIEEETLEDEDDTLAIGPVRPQCAETTLAPVCPSPECRDSIGSNDDLKIPVQPEQPSLQFEQGIKAIEDLISPVLLSEDIEDATLKLGLTPQLSQIIVDRLQNTISGKEMGLSKALKFTRNSHKIQRIMTTLCLAHSIVPASLRQKGVVCNDKDSCSGGSYADIYRGLCGSREIALKRLRNFGSAECLPKELLRELLIWGNLSHPHVAPLLGVDNSTFKHSTCLVLPWMKNGSLREYLRKLRADTSVDEPTLWLKVRKWIHQIALGLDYVHSKGVVHGDLRADNILVDEDENVYISDFGLAVYAQAGSTKYGSSRGGNVRWLAPELIDPEQFGSDSTRPTFASDIYSLGCLCVELLTGRAPFHGCFTDAQVVKQVVCGKRPHPPTPSEYGRTADLLWSLARKCWGHDPCTRPSSRDVLSYFLVHFPIRTTNVAG</sequence>
<dbReference type="InterPro" id="IPR000719">
    <property type="entry name" value="Prot_kinase_dom"/>
</dbReference>
<dbReference type="Pfam" id="PF02671">
    <property type="entry name" value="PAH"/>
    <property type="match status" value="1"/>
</dbReference>
<keyword evidence="2 3" id="KW-0539">Nucleus</keyword>
<dbReference type="InterPro" id="IPR036600">
    <property type="entry name" value="PAH_sf"/>
</dbReference>
<dbReference type="Proteomes" id="UP001212997">
    <property type="component" value="Unassembled WGS sequence"/>
</dbReference>